<evidence type="ECO:0000256" key="3">
    <source>
        <dbReference type="ARBA" id="ARBA00047594"/>
    </source>
</evidence>
<dbReference type="PANTHER" id="PTHR14969:SF13">
    <property type="entry name" value="AT30094P"/>
    <property type="match status" value="1"/>
</dbReference>
<evidence type="ECO:0000313" key="6">
    <source>
        <dbReference type="EMBL" id="QEE25115.1"/>
    </source>
</evidence>
<evidence type="ECO:0000256" key="4">
    <source>
        <dbReference type="SAM" id="Phobius"/>
    </source>
</evidence>
<dbReference type="EMBL" id="CP042807">
    <property type="protein sequence ID" value="QEE25115.1"/>
    <property type="molecule type" value="Genomic_DNA"/>
</dbReference>
<feature type="domain" description="Phosphatidic acid phosphatase type 2/haloperoxidase" evidence="5">
    <location>
        <begin position="135"/>
        <end position="246"/>
    </location>
</feature>
<feature type="transmembrane region" description="Helical" evidence="4">
    <location>
        <begin position="6"/>
        <end position="27"/>
    </location>
</feature>
<dbReference type="AlphaFoldDB" id="A0A5B9E2B6"/>
<dbReference type="SUPFAM" id="SSF48317">
    <property type="entry name" value="Acid phosphatase/Vanadium-dependent haloperoxidase"/>
    <property type="match status" value="1"/>
</dbReference>
<dbReference type="RefSeq" id="WP_147627577.1">
    <property type="nucleotide sequence ID" value="NZ_CP042807.1"/>
</dbReference>
<evidence type="ECO:0000256" key="1">
    <source>
        <dbReference type="ARBA" id="ARBA00012374"/>
    </source>
</evidence>
<feature type="transmembrane region" description="Helical" evidence="4">
    <location>
        <begin position="231"/>
        <end position="249"/>
    </location>
</feature>
<evidence type="ECO:0000313" key="7">
    <source>
        <dbReference type="Proteomes" id="UP000321807"/>
    </source>
</evidence>
<comment type="catalytic activity">
    <reaction evidence="3">
        <text>di-trans,octa-cis-undecaprenyl diphosphate + H2O = di-trans,octa-cis-undecaprenyl phosphate + phosphate + H(+)</text>
        <dbReference type="Rhea" id="RHEA:28094"/>
        <dbReference type="ChEBI" id="CHEBI:15377"/>
        <dbReference type="ChEBI" id="CHEBI:15378"/>
        <dbReference type="ChEBI" id="CHEBI:43474"/>
        <dbReference type="ChEBI" id="CHEBI:58405"/>
        <dbReference type="ChEBI" id="CHEBI:60392"/>
        <dbReference type="EC" id="3.6.1.27"/>
    </reaction>
</comment>
<name>A0A5B9E2B6_9GAMM</name>
<keyword evidence="4" id="KW-0472">Membrane</keyword>
<dbReference type="InterPro" id="IPR036938">
    <property type="entry name" value="PAP2/HPO_sf"/>
</dbReference>
<sequence length="260" mass="28382">MQTSSLWISQHALGLWAAVLIVAVLAGDAGWRRARRRRLAATDGDGYLALRTGTAVILLALLAALFAMLAWNVHAHTALVRFDIALAQHLHDQLARGAQQIIALITYTGDPRLIALAAGVIAVLLAWRRRWRLFVPWCIALGGTAASGHLIKQLMQRSRPFDGHGFITETGFSFPSGHAAGSMVFFGLLAYLLLRRLPPRHHRATVAIAVALVTIIGFSRVLLQAHYLSDVLAGYALGACWLVLAIALAEQLRRNDLRKV</sequence>
<protein>
    <recommendedName>
        <fullName evidence="1">undecaprenyl-diphosphate phosphatase</fullName>
        <ecNumber evidence="1">3.6.1.27</ecNumber>
    </recommendedName>
    <alternativeName>
        <fullName evidence="2">Undecaprenyl pyrophosphate phosphatase</fullName>
    </alternativeName>
</protein>
<reference evidence="6 7" key="1">
    <citation type="submission" date="2019-08" db="EMBL/GenBank/DDBJ databases">
        <title>Complete genome sequence of Rhodanobacter glycinis strain T01E-68 isolated from tomato root.</title>
        <authorList>
            <person name="Weon H.-Y."/>
            <person name="Lee S.A."/>
        </authorList>
    </citation>
    <scope>NUCLEOTIDE SEQUENCE [LARGE SCALE GENOMIC DNA]</scope>
    <source>
        <strain evidence="6 7">T01E-68</strain>
    </source>
</reference>
<feature type="transmembrane region" description="Helical" evidence="4">
    <location>
        <begin position="134"/>
        <end position="151"/>
    </location>
</feature>
<feature type="transmembrane region" description="Helical" evidence="4">
    <location>
        <begin position="111"/>
        <end position="127"/>
    </location>
</feature>
<dbReference type="GO" id="GO:0050380">
    <property type="term" value="F:undecaprenyl-diphosphatase activity"/>
    <property type="evidence" value="ECO:0007669"/>
    <property type="project" value="UniProtKB-EC"/>
</dbReference>
<accession>A0A5B9E2B6</accession>
<feature type="transmembrane region" description="Helical" evidence="4">
    <location>
        <begin position="48"/>
        <end position="71"/>
    </location>
</feature>
<proteinExistence type="predicted"/>
<evidence type="ECO:0000259" key="5">
    <source>
        <dbReference type="SMART" id="SM00014"/>
    </source>
</evidence>
<dbReference type="PANTHER" id="PTHR14969">
    <property type="entry name" value="SPHINGOSINE-1-PHOSPHATE PHOSPHOHYDROLASE"/>
    <property type="match status" value="1"/>
</dbReference>
<keyword evidence="4" id="KW-0812">Transmembrane</keyword>
<dbReference type="EC" id="3.6.1.27" evidence="1"/>
<feature type="transmembrane region" description="Helical" evidence="4">
    <location>
        <begin position="206"/>
        <end position="225"/>
    </location>
</feature>
<keyword evidence="4" id="KW-1133">Transmembrane helix</keyword>
<dbReference type="Gene3D" id="1.20.144.10">
    <property type="entry name" value="Phosphatidic acid phosphatase type 2/haloperoxidase"/>
    <property type="match status" value="2"/>
</dbReference>
<dbReference type="KEGG" id="rgl:CS053_11885"/>
<dbReference type="SMART" id="SM00014">
    <property type="entry name" value="acidPPc"/>
    <property type="match status" value="1"/>
</dbReference>
<dbReference type="CDD" id="cd03392">
    <property type="entry name" value="PAP2_like_2"/>
    <property type="match status" value="1"/>
</dbReference>
<dbReference type="Proteomes" id="UP000321807">
    <property type="component" value="Chromosome"/>
</dbReference>
<feature type="transmembrane region" description="Helical" evidence="4">
    <location>
        <begin position="171"/>
        <end position="194"/>
    </location>
</feature>
<dbReference type="InterPro" id="IPR000326">
    <property type="entry name" value="PAP2/HPO"/>
</dbReference>
<dbReference type="Pfam" id="PF01569">
    <property type="entry name" value="PAP2"/>
    <property type="match status" value="1"/>
</dbReference>
<organism evidence="6 7">
    <name type="scientific">Rhodanobacter glycinis</name>
    <dbReference type="NCBI Taxonomy" id="582702"/>
    <lineage>
        <taxon>Bacteria</taxon>
        <taxon>Pseudomonadati</taxon>
        <taxon>Pseudomonadota</taxon>
        <taxon>Gammaproteobacteria</taxon>
        <taxon>Lysobacterales</taxon>
        <taxon>Rhodanobacteraceae</taxon>
        <taxon>Rhodanobacter</taxon>
    </lineage>
</organism>
<evidence type="ECO:0000256" key="2">
    <source>
        <dbReference type="ARBA" id="ARBA00032707"/>
    </source>
</evidence>
<gene>
    <name evidence="6" type="ORF">CS053_11885</name>
</gene>